<dbReference type="GO" id="GO:0006750">
    <property type="term" value="P:glutathione biosynthetic process"/>
    <property type="evidence" value="ECO:0007669"/>
    <property type="project" value="UniProtKB-UniRule"/>
</dbReference>
<dbReference type="InterPro" id="IPR004308">
    <property type="entry name" value="GCS"/>
</dbReference>
<evidence type="ECO:0000256" key="4">
    <source>
        <dbReference type="ARBA" id="ARBA00014618"/>
    </source>
</evidence>
<dbReference type="AlphaFoldDB" id="A0A1G4J1B6"/>
<accession>A0A1G4J1B6</accession>
<evidence type="ECO:0000256" key="5">
    <source>
        <dbReference type="ARBA" id="ARBA00022598"/>
    </source>
</evidence>
<dbReference type="SUPFAM" id="SSF55931">
    <property type="entry name" value="Glutamine synthetase/guanido kinase"/>
    <property type="match status" value="1"/>
</dbReference>
<keyword evidence="7 11" id="KW-0547">Nucleotide-binding</keyword>
<comment type="similarity">
    <text evidence="2 11">Belongs to the glutamate--cysteine ligase type 3 family.</text>
</comment>
<dbReference type="GO" id="GO:0042542">
    <property type="term" value="P:response to hydrogen peroxide"/>
    <property type="evidence" value="ECO:0007669"/>
    <property type="project" value="EnsemblFungi"/>
</dbReference>
<dbReference type="PANTHER" id="PTHR11164">
    <property type="entry name" value="GLUTAMATE CYSTEINE LIGASE"/>
    <property type="match status" value="1"/>
</dbReference>
<dbReference type="EMBL" id="LT598459">
    <property type="protein sequence ID" value="SCU83166.1"/>
    <property type="molecule type" value="Genomic_DNA"/>
</dbReference>
<protein>
    <recommendedName>
        <fullName evidence="4 11">Glutamate--cysteine ligase</fullName>
        <ecNumber evidence="3 11">6.3.2.2</ecNumber>
    </recommendedName>
    <alternativeName>
        <fullName evidence="10 11">Gamma-ECS</fullName>
    </alternativeName>
    <alternativeName>
        <fullName evidence="9 11">Gamma-glutamylcysteine synthetase</fullName>
    </alternativeName>
</protein>
<keyword evidence="6 11" id="KW-0317">Glutathione biosynthesis</keyword>
<dbReference type="FunFam" id="3.30.590.50:FF:000004">
    <property type="entry name" value="Glutamate-cysteine ligase Gcs1"/>
    <property type="match status" value="1"/>
</dbReference>
<evidence type="ECO:0000256" key="1">
    <source>
        <dbReference type="ARBA" id="ARBA00005006"/>
    </source>
</evidence>
<dbReference type="Gene3D" id="3.30.590.50">
    <property type="match status" value="2"/>
</dbReference>
<keyword evidence="5 11" id="KW-0436">Ligase</keyword>
<reference evidence="13" key="1">
    <citation type="submission" date="2016-03" db="EMBL/GenBank/DDBJ databases">
        <authorList>
            <person name="Devillers H."/>
        </authorList>
    </citation>
    <scope>NUCLEOTIDE SEQUENCE [LARGE SCALE GENOMIC DNA]</scope>
</reference>
<evidence type="ECO:0000313" key="12">
    <source>
        <dbReference type="EMBL" id="SCU83166.1"/>
    </source>
</evidence>
<dbReference type="UniPathway" id="UPA00142">
    <property type="reaction ID" value="UER00209"/>
</dbReference>
<evidence type="ECO:0000256" key="3">
    <source>
        <dbReference type="ARBA" id="ARBA00012220"/>
    </source>
</evidence>
<dbReference type="Proteomes" id="UP000190274">
    <property type="component" value="Chromosome C"/>
</dbReference>
<dbReference type="GO" id="GO:0004357">
    <property type="term" value="F:glutamate-cysteine ligase activity"/>
    <property type="evidence" value="ECO:0007669"/>
    <property type="project" value="UniProtKB-UniRule"/>
</dbReference>
<keyword evidence="8 11" id="KW-0067">ATP-binding</keyword>
<proteinExistence type="inferred from homology"/>
<comment type="pathway">
    <text evidence="1 11">Sulfur metabolism; glutathione biosynthesis; glutathione from L-cysteine and L-glutamate: step 1/2.</text>
</comment>
<dbReference type="Gene3D" id="1.10.150.710">
    <property type="entry name" value="Glutamate cysteine ligase subdomain"/>
    <property type="match status" value="1"/>
</dbReference>
<comment type="catalytic activity">
    <reaction evidence="11">
        <text>L-cysteine + L-glutamate + ATP = gamma-L-glutamyl-L-cysteine + ADP + phosphate + H(+)</text>
        <dbReference type="Rhea" id="RHEA:13285"/>
        <dbReference type="ChEBI" id="CHEBI:15378"/>
        <dbReference type="ChEBI" id="CHEBI:29985"/>
        <dbReference type="ChEBI" id="CHEBI:30616"/>
        <dbReference type="ChEBI" id="CHEBI:35235"/>
        <dbReference type="ChEBI" id="CHEBI:43474"/>
        <dbReference type="ChEBI" id="CHEBI:58173"/>
        <dbReference type="ChEBI" id="CHEBI:456216"/>
        <dbReference type="EC" id="6.3.2.2"/>
    </reaction>
</comment>
<gene>
    <name evidence="12" type="ORF">LADA_0C09934G</name>
</gene>
<dbReference type="GO" id="GO:0046686">
    <property type="term" value="P:response to cadmium ion"/>
    <property type="evidence" value="ECO:0007669"/>
    <property type="project" value="EnsemblFungi"/>
</dbReference>
<evidence type="ECO:0000256" key="9">
    <source>
        <dbReference type="ARBA" id="ARBA00030585"/>
    </source>
</evidence>
<evidence type="ECO:0000256" key="11">
    <source>
        <dbReference type="RuleBase" id="RU367135"/>
    </source>
</evidence>
<dbReference type="PANTHER" id="PTHR11164:SF0">
    <property type="entry name" value="GLUTAMATE--CYSTEINE LIGASE CATALYTIC SUBUNIT"/>
    <property type="match status" value="1"/>
</dbReference>
<evidence type="ECO:0000256" key="7">
    <source>
        <dbReference type="ARBA" id="ARBA00022741"/>
    </source>
</evidence>
<dbReference type="Pfam" id="PF03074">
    <property type="entry name" value="GCS"/>
    <property type="match status" value="1"/>
</dbReference>
<keyword evidence="13" id="KW-1185">Reference proteome</keyword>
<sequence>MGLLSLGTPLQWLESRQHNEHVRQNGIKQLVSVFRAANGRKDDPLLWGDEVEYMLCSIDDGQRNATLAIDNDDILSELQTKYKAECEAHNACFHPEYGRFMIEATPSRPYTGFALQYVEENMAQRRALAEEKLEKSGVQLLSLAVFPRMGCPGFTDVAEVWSSRNTASRSLYLPDQVINRHARFPTLTANIRTRRGEKVCINVPMYQDENTPENDDTVYQRDWFAPEDQEAALAAKPGHIYMDAMGFGMGCSCLQITFQAPTVDKARYLYDSLLNFAPVFLAATAASPVFKGWLADQDVRWNVIEGAVDDRTPYERSVEPLLPEFNNGHGASTNSNPLRIPKSRYSTVDLFLGGNSFFDRKFNDTDVPVNEAVLEELQTNDVFPMDYDLARHFAHLFIRDPLVVFEERVMQDNENSTDHFENIQSTNWQTLRFKPPTQAAIPSNRDVPGWRVEFRPMEIHITDFENAAYATFLFLIVECLLEFSNDINAYMPMSQIWENMATAHGRDAARGGEFYWKTSFTNEGTAKSTLSNIFHNGSSGIFPQFIEPILRRKNIVTKSWTELRSSSEAGHVRLYYYLKLVSDRAMGVIPTTANFLRRYITTHCAYQNDSRLLTEINYDMLKMIARITHYDNSNEELSAFFGNEIAHYLLNNKL</sequence>
<organism evidence="12 13">
    <name type="scientific">Lachancea dasiensis</name>
    <dbReference type="NCBI Taxonomy" id="1072105"/>
    <lineage>
        <taxon>Eukaryota</taxon>
        <taxon>Fungi</taxon>
        <taxon>Dikarya</taxon>
        <taxon>Ascomycota</taxon>
        <taxon>Saccharomycotina</taxon>
        <taxon>Saccharomycetes</taxon>
        <taxon>Saccharomycetales</taxon>
        <taxon>Saccharomycetaceae</taxon>
        <taxon>Lachancea</taxon>
    </lineage>
</organism>
<evidence type="ECO:0000256" key="8">
    <source>
        <dbReference type="ARBA" id="ARBA00022840"/>
    </source>
</evidence>
<dbReference type="EC" id="6.3.2.2" evidence="3 11"/>
<dbReference type="OrthoDB" id="7939818at2759"/>
<evidence type="ECO:0000256" key="2">
    <source>
        <dbReference type="ARBA" id="ARBA00008100"/>
    </source>
</evidence>
<dbReference type="GO" id="GO:0005524">
    <property type="term" value="F:ATP binding"/>
    <property type="evidence" value="ECO:0007669"/>
    <property type="project" value="UniProtKB-UniRule"/>
</dbReference>
<dbReference type="Gene3D" id="1.10.8.960">
    <property type="match status" value="1"/>
</dbReference>
<evidence type="ECO:0000256" key="10">
    <source>
        <dbReference type="ARBA" id="ARBA00032122"/>
    </source>
</evidence>
<dbReference type="GO" id="GO:0005737">
    <property type="term" value="C:cytoplasm"/>
    <property type="evidence" value="ECO:0007669"/>
    <property type="project" value="EnsemblFungi"/>
</dbReference>
<evidence type="ECO:0000256" key="6">
    <source>
        <dbReference type="ARBA" id="ARBA00022684"/>
    </source>
</evidence>
<evidence type="ECO:0000313" key="13">
    <source>
        <dbReference type="Proteomes" id="UP000190274"/>
    </source>
</evidence>
<dbReference type="STRING" id="1266660.A0A1G4J1B6"/>
<dbReference type="InterPro" id="IPR014746">
    <property type="entry name" value="Gln_synth/guanido_kin_cat_dom"/>
</dbReference>
<name>A0A1G4J1B6_9SACH</name>